<keyword evidence="5" id="KW-1133">Transmembrane helix</keyword>
<dbReference type="InterPro" id="IPR001486">
    <property type="entry name" value="Hemoglobin_trunc"/>
</dbReference>
<feature type="transmembrane region" description="Helical" evidence="5">
    <location>
        <begin position="6"/>
        <end position="23"/>
    </location>
</feature>
<organism evidence="6">
    <name type="scientific">Heterosigma akashiwo</name>
    <name type="common">Chromophytic alga</name>
    <name type="synonym">Heterosigma carterae</name>
    <dbReference type="NCBI Taxonomy" id="2829"/>
    <lineage>
        <taxon>Eukaryota</taxon>
        <taxon>Sar</taxon>
        <taxon>Stramenopiles</taxon>
        <taxon>Ochrophyta</taxon>
        <taxon>Raphidophyceae</taxon>
        <taxon>Chattonellales</taxon>
        <taxon>Chattonellaceae</taxon>
        <taxon>Heterosigma</taxon>
    </lineage>
</organism>
<dbReference type="InterPro" id="IPR012292">
    <property type="entry name" value="Globin/Proto"/>
</dbReference>
<dbReference type="GO" id="GO:0020037">
    <property type="term" value="F:heme binding"/>
    <property type="evidence" value="ECO:0007669"/>
    <property type="project" value="InterPro"/>
</dbReference>
<dbReference type="GO" id="GO:0019825">
    <property type="term" value="F:oxygen binding"/>
    <property type="evidence" value="ECO:0007669"/>
    <property type="project" value="InterPro"/>
</dbReference>
<dbReference type="Pfam" id="PF01152">
    <property type="entry name" value="Bac_globin"/>
    <property type="match status" value="1"/>
</dbReference>
<evidence type="ECO:0000256" key="3">
    <source>
        <dbReference type="ARBA" id="ARBA00022723"/>
    </source>
</evidence>
<keyword evidence="5" id="KW-0472">Membrane</keyword>
<evidence type="ECO:0000256" key="1">
    <source>
        <dbReference type="ARBA" id="ARBA00022448"/>
    </source>
</evidence>
<accession>A0A6V1X902</accession>
<evidence type="ECO:0000256" key="4">
    <source>
        <dbReference type="ARBA" id="ARBA00023004"/>
    </source>
</evidence>
<reference evidence="6" key="1">
    <citation type="submission" date="2021-01" db="EMBL/GenBank/DDBJ databases">
        <authorList>
            <person name="Corre E."/>
            <person name="Pelletier E."/>
            <person name="Niang G."/>
            <person name="Scheremetjew M."/>
            <person name="Finn R."/>
            <person name="Kale V."/>
            <person name="Holt S."/>
            <person name="Cochrane G."/>
            <person name="Meng A."/>
            <person name="Brown T."/>
            <person name="Cohen L."/>
        </authorList>
    </citation>
    <scope>NUCLEOTIDE SEQUENCE</scope>
    <source>
        <strain evidence="6">CCMP3107</strain>
    </source>
</reference>
<evidence type="ECO:0000313" key="6">
    <source>
        <dbReference type="EMBL" id="CAE0654274.1"/>
    </source>
</evidence>
<proteinExistence type="predicted"/>
<dbReference type="SUPFAM" id="SSF46458">
    <property type="entry name" value="Globin-like"/>
    <property type="match status" value="1"/>
</dbReference>
<evidence type="ECO:0000256" key="5">
    <source>
        <dbReference type="SAM" id="Phobius"/>
    </source>
</evidence>
<name>A0A6V1X902_HETAK</name>
<keyword evidence="2" id="KW-0349">Heme</keyword>
<keyword evidence="1" id="KW-0813">Transport</keyword>
<keyword evidence="5" id="KW-0812">Transmembrane</keyword>
<keyword evidence="4" id="KW-0408">Iron</keyword>
<evidence type="ECO:0008006" key="7">
    <source>
        <dbReference type="Google" id="ProtNLM"/>
    </source>
</evidence>
<keyword evidence="3" id="KW-0479">Metal-binding</keyword>
<dbReference type="Gene3D" id="1.10.490.10">
    <property type="entry name" value="Globins"/>
    <property type="match status" value="1"/>
</dbReference>
<dbReference type="AlphaFoldDB" id="A0A6V1X902"/>
<gene>
    <name evidence="6" type="ORF">HAKA00212_LOCUS26481</name>
</gene>
<dbReference type="GO" id="GO:0046872">
    <property type="term" value="F:metal ion binding"/>
    <property type="evidence" value="ECO:0007669"/>
    <property type="project" value="UniProtKB-KW"/>
</dbReference>
<evidence type="ECO:0000256" key="2">
    <source>
        <dbReference type="ARBA" id="ARBA00022617"/>
    </source>
</evidence>
<dbReference type="CDD" id="cd00454">
    <property type="entry name" value="TrHb1_N"/>
    <property type="match status" value="1"/>
</dbReference>
<dbReference type="EMBL" id="HBIU01061348">
    <property type="protein sequence ID" value="CAE0654274.1"/>
    <property type="molecule type" value="Transcribed_RNA"/>
</dbReference>
<sequence length="159" mass="17315">MDANTLYIGTAAIVVAITSFVFCTNRTAPRPKKTLYDELGGAAAIDAVVEKFYDERVLKDPITAPLFKNTNMSRQKIHQKNFITFATGGPNNYSGRGMKAVHAKLGIAEEHWNAVCGHLVGTLKDLGVTQRLIDQVVKTVAPLHDDIVTVVDPAQAIPR</sequence>
<dbReference type="InterPro" id="IPR009050">
    <property type="entry name" value="Globin-like_sf"/>
</dbReference>
<protein>
    <recommendedName>
        <fullName evidence="7">Group 1 truncated hemoglobin</fullName>
    </recommendedName>
</protein>